<protein>
    <submittedName>
        <fullName evidence="1">Uncharacterized protein</fullName>
    </submittedName>
</protein>
<reference evidence="1 2" key="2">
    <citation type="journal article" date="2012" name="PLoS Pathog.">
        <title>Diverse lifestyles and strategies of plant pathogenesis encoded in the genomes of eighteen Dothideomycetes fungi.</title>
        <authorList>
            <person name="Ohm R.A."/>
            <person name="Feau N."/>
            <person name="Henrissat B."/>
            <person name="Schoch C.L."/>
            <person name="Horwitz B.A."/>
            <person name="Barry K.W."/>
            <person name="Condon B.J."/>
            <person name="Copeland A.C."/>
            <person name="Dhillon B."/>
            <person name="Glaser F."/>
            <person name="Hesse C.N."/>
            <person name="Kosti I."/>
            <person name="LaButti K."/>
            <person name="Lindquist E.A."/>
            <person name="Lucas S."/>
            <person name="Salamov A.A."/>
            <person name="Bradshaw R.E."/>
            <person name="Ciuffetti L."/>
            <person name="Hamelin R.C."/>
            <person name="Kema G.H.J."/>
            <person name="Lawrence C."/>
            <person name="Scott J.A."/>
            <person name="Spatafora J.W."/>
            <person name="Turgeon B.G."/>
            <person name="de Wit P.J.G.M."/>
            <person name="Zhong S."/>
            <person name="Goodwin S.B."/>
            <person name="Grigoriev I.V."/>
        </authorList>
    </citation>
    <scope>NUCLEOTIDE SEQUENCE [LARGE SCALE GENOMIC DNA]</scope>
    <source>
        <strain evidence="2">NZE10 / CBS 128990</strain>
    </source>
</reference>
<keyword evidence="2" id="KW-1185">Reference proteome</keyword>
<proteinExistence type="predicted"/>
<evidence type="ECO:0000313" key="1">
    <source>
        <dbReference type="EMBL" id="EME38031.1"/>
    </source>
</evidence>
<reference evidence="2" key="1">
    <citation type="journal article" date="2012" name="PLoS Genet.">
        <title>The genomes of the fungal plant pathogens Cladosporium fulvum and Dothistroma septosporum reveal adaptation to different hosts and lifestyles but also signatures of common ancestry.</title>
        <authorList>
            <person name="de Wit P.J.G.M."/>
            <person name="van der Burgt A."/>
            <person name="Oekmen B."/>
            <person name="Stergiopoulos I."/>
            <person name="Abd-Elsalam K.A."/>
            <person name="Aerts A.L."/>
            <person name="Bahkali A.H."/>
            <person name="Beenen H.G."/>
            <person name="Chettri P."/>
            <person name="Cox M.P."/>
            <person name="Datema E."/>
            <person name="de Vries R.P."/>
            <person name="Dhillon B."/>
            <person name="Ganley A.R."/>
            <person name="Griffiths S.A."/>
            <person name="Guo Y."/>
            <person name="Hamelin R.C."/>
            <person name="Henrissat B."/>
            <person name="Kabir M.S."/>
            <person name="Jashni M.K."/>
            <person name="Kema G."/>
            <person name="Klaubauf S."/>
            <person name="Lapidus A."/>
            <person name="Levasseur A."/>
            <person name="Lindquist E."/>
            <person name="Mehrabi R."/>
            <person name="Ohm R.A."/>
            <person name="Owen T.J."/>
            <person name="Salamov A."/>
            <person name="Schwelm A."/>
            <person name="Schijlen E."/>
            <person name="Sun H."/>
            <person name="van den Burg H.A."/>
            <person name="van Ham R.C.H.J."/>
            <person name="Zhang S."/>
            <person name="Goodwin S.B."/>
            <person name="Grigoriev I.V."/>
            <person name="Collemare J."/>
            <person name="Bradshaw R.E."/>
        </authorList>
    </citation>
    <scope>NUCLEOTIDE SEQUENCE [LARGE SCALE GENOMIC DNA]</scope>
    <source>
        <strain evidence="2">NZE10 / CBS 128990</strain>
    </source>
</reference>
<evidence type="ECO:0000313" key="2">
    <source>
        <dbReference type="Proteomes" id="UP000016933"/>
    </source>
</evidence>
<dbReference type="Proteomes" id="UP000016933">
    <property type="component" value="Unassembled WGS sequence"/>
</dbReference>
<organism evidence="1 2">
    <name type="scientific">Dothistroma septosporum (strain NZE10 / CBS 128990)</name>
    <name type="common">Red band needle blight fungus</name>
    <name type="synonym">Mycosphaerella pini</name>
    <dbReference type="NCBI Taxonomy" id="675120"/>
    <lineage>
        <taxon>Eukaryota</taxon>
        <taxon>Fungi</taxon>
        <taxon>Dikarya</taxon>
        <taxon>Ascomycota</taxon>
        <taxon>Pezizomycotina</taxon>
        <taxon>Dothideomycetes</taxon>
        <taxon>Dothideomycetidae</taxon>
        <taxon>Mycosphaerellales</taxon>
        <taxon>Mycosphaerellaceae</taxon>
        <taxon>Dothistroma</taxon>
    </lineage>
</organism>
<gene>
    <name evidence="1" type="ORF">DOTSEDRAFT_29634</name>
</gene>
<dbReference type="AlphaFoldDB" id="M2XG34"/>
<name>M2XG34_DOTSN</name>
<accession>M2XG34</accession>
<dbReference type="HOGENOM" id="CLU_2831170_0_0_1"/>
<sequence>MPVVKANWAAIFSRNLWKRPCVPPATIERHEITPHIGIMFRTARAETTAADIWDNVGRLIGGAKSL</sequence>
<dbReference type="EMBL" id="KB446548">
    <property type="protein sequence ID" value="EME38031.1"/>
    <property type="molecule type" value="Genomic_DNA"/>
</dbReference>